<feature type="transmembrane region" description="Helical" evidence="7">
    <location>
        <begin position="324"/>
        <end position="343"/>
    </location>
</feature>
<keyword evidence="5 7" id="KW-1133">Transmembrane helix</keyword>
<gene>
    <name evidence="8" type="ORF">FW778_03365</name>
</gene>
<feature type="transmembrane region" description="Helical" evidence="7">
    <location>
        <begin position="64"/>
        <end position="88"/>
    </location>
</feature>
<keyword evidence="9" id="KW-1185">Reference proteome</keyword>
<feature type="transmembrane region" description="Helical" evidence="7">
    <location>
        <begin position="239"/>
        <end position="262"/>
    </location>
</feature>
<comment type="similarity">
    <text evidence="2">Belongs to the NrfD family.</text>
</comment>
<feature type="transmembrane region" description="Helical" evidence="7">
    <location>
        <begin position="399"/>
        <end position="420"/>
    </location>
</feature>
<evidence type="ECO:0000256" key="4">
    <source>
        <dbReference type="ARBA" id="ARBA00022692"/>
    </source>
</evidence>
<dbReference type="AlphaFoldDB" id="A0A5J5IL54"/>
<dbReference type="InterPro" id="IPR005614">
    <property type="entry name" value="NrfD-like"/>
</dbReference>
<protein>
    <submittedName>
        <fullName evidence="8">Polysulfide reductase</fullName>
    </submittedName>
</protein>
<dbReference type="EMBL" id="VYQF01000001">
    <property type="protein sequence ID" value="KAA9041093.1"/>
    <property type="molecule type" value="Genomic_DNA"/>
</dbReference>
<feature type="transmembrane region" description="Helical" evidence="7">
    <location>
        <begin position="204"/>
        <end position="227"/>
    </location>
</feature>
<evidence type="ECO:0000256" key="6">
    <source>
        <dbReference type="ARBA" id="ARBA00023136"/>
    </source>
</evidence>
<feature type="transmembrane region" description="Helical" evidence="7">
    <location>
        <begin position="352"/>
        <end position="370"/>
    </location>
</feature>
<evidence type="ECO:0000313" key="9">
    <source>
        <dbReference type="Proteomes" id="UP000326903"/>
    </source>
</evidence>
<evidence type="ECO:0000256" key="2">
    <source>
        <dbReference type="ARBA" id="ARBA00008929"/>
    </source>
</evidence>
<evidence type="ECO:0000256" key="3">
    <source>
        <dbReference type="ARBA" id="ARBA00022475"/>
    </source>
</evidence>
<comment type="caution">
    <text evidence="8">The sequence shown here is derived from an EMBL/GenBank/DDBJ whole genome shotgun (WGS) entry which is preliminary data.</text>
</comment>
<dbReference type="Proteomes" id="UP000326903">
    <property type="component" value="Unassembled WGS sequence"/>
</dbReference>
<feature type="transmembrane region" description="Helical" evidence="7">
    <location>
        <begin position="138"/>
        <end position="162"/>
    </location>
</feature>
<sequence length="451" mass="51535">MENLKNLSAEKITNDLLPQKFGRRGMIWTASLIVICCIGAFAYIKQLREGLIVTNMGDYVSWGIYISNFVFFVAVSLVGSLITAIFRLSGVPWRTPLTRIAEIIAVSNITFAALIIIVDMGRPERLYFLFTHGRIQSPILWDVIVITTYFFLSLLLLYITLIPDIRMMISLKDKLGKPFSKLYHWLASFWQGTAAQEKIRDRAITILCITVIPVAFCIHTVTSWLFATTYRPGWDSSNFGAYFVSGAFLVGAGAVVVAMYVFRRVYKLENYITETHFDKMGKLTVMLALLYLYFNVNEFLVPAFKMKKEEKDYLSGLFTGDFAPMFWFAILIGMIIPILVLLFKKGRKPKPMFIVGVMVVVGAWFKRYLIVTPTLLHPFLPKYDAPARFNHYFPSWEEWAITIGSMAGVLLIITFFARVFPVISIYKTLEDKNALTKQHETTEQYESVPVS</sequence>
<comment type="subcellular location">
    <subcellularLocation>
        <location evidence="1">Cell membrane</location>
        <topology evidence="1">Multi-pass membrane protein</topology>
    </subcellularLocation>
</comment>
<keyword evidence="4 7" id="KW-0812">Transmembrane</keyword>
<dbReference type="RefSeq" id="WP_150413182.1">
    <property type="nucleotide sequence ID" value="NZ_VYQF01000001.1"/>
</dbReference>
<name>A0A5J5IL54_9BACT</name>
<feature type="transmembrane region" description="Helical" evidence="7">
    <location>
        <begin position="26"/>
        <end position="44"/>
    </location>
</feature>
<evidence type="ECO:0000256" key="7">
    <source>
        <dbReference type="SAM" id="Phobius"/>
    </source>
</evidence>
<feature type="transmembrane region" description="Helical" evidence="7">
    <location>
        <begin position="283"/>
        <end position="304"/>
    </location>
</feature>
<proteinExistence type="inferred from homology"/>
<dbReference type="Gene3D" id="1.20.1630.10">
    <property type="entry name" value="Formate dehydrogenase/DMSO reductase domain"/>
    <property type="match status" value="1"/>
</dbReference>
<evidence type="ECO:0000313" key="8">
    <source>
        <dbReference type="EMBL" id="KAA9041093.1"/>
    </source>
</evidence>
<dbReference type="PANTHER" id="PTHR43044:SF2">
    <property type="entry name" value="POLYSULPHIDE REDUCTASE NRFD"/>
    <property type="match status" value="1"/>
</dbReference>
<accession>A0A5J5IL54</accession>
<feature type="transmembrane region" description="Helical" evidence="7">
    <location>
        <begin position="100"/>
        <end position="118"/>
    </location>
</feature>
<dbReference type="GO" id="GO:0005886">
    <property type="term" value="C:plasma membrane"/>
    <property type="evidence" value="ECO:0007669"/>
    <property type="project" value="UniProtKB-SubCell"/>
</dbReference>
<organism evidence="8 9">
    <name type="scientific">Ginsengibacter hankyongi</name>
    <dbReference type="NCBI Taxonomy" id="2607284"/>
    <lineage>
        <taxon>Bacteria</taxon>
        <taxon>Pseudomonadati</taxon>
        <taxon>Bacteroidota</taxon>
        <taxon>Chitinophagia</taxon>
        <taxon>Chitinophagales</taxon>
        <taxon>Chitinophagaceae</taxon>
        <taxon>Ginsengibacter</taxon>
    </lineage>
</organism>
<dbReference type="PANTHER" id="PTHR43044">
    <property type="match status" value="1"/>
</dbReference>
<keyword evidence="3" id="KW-1003">Cell membrane</keyword>
<evidence type="ECO:0000256" key="5">
    <source>
        <dbReference type="ARBA" id="ARBA00022989"/>
    </source>
</evidence>
<reference evidence="8 9" key="1">
    <citation type="submission" date="2019-09" db="EMBL/GenBank/DDBJ databases">
        <title>Draft genome sequence of Ginsengibacter sp. BR5-29.</title>
        <authorList>
            <person name="Im W.-T."/>
        </authorList>
    </citation>
    <scope>NUCLEOTIDE SEQUENCE [LARGE SCALE GENOMIC DNA]</scope>
    <source>
        <strain evidence="8 9">BR5-29</strain>
    </source>
</reference>
<keyword evidence="6 7" id="KW-0472">Membrane</keyword>
<dbReference type="Pfam" id="PF03916">
    <property type="entry name" value="NrfD"/>
    <property type="match status" value="1"/>
</dbReference>
<evidence type="ECO:0000256" key="1">
    <source>
        <dbReference type="ARBA" id="ARBA00004651"/>
    </source>
</evidence>